<reference evidence="1" key="1">
    <citation type="journal article" date="2020" name="Nature">
        <title>Giant virus diversity and host interactions through global metagenomics.</title>
        <authorList>
            <person name="Schulz F."/>
            <person name="Roux S."/>
            <person name="Paez-Espino D."/>
            <person name="Jungbluth S."/>
            <person name="Walsh D.A."/>
            <person name="Denef V.J."/>
            <person name="McMahon K.D."/>
            <person name="Konstantinidis K.T."/>
            <person name="Eloe-Fadrosh E.A."/>
            <person name="Kyrpides N.C."/>
            <person name="Woyke T."/>
        </authorList>
    </citation>
    <scope>NUCLEOTIDE SEQUENCE</scope>
    <source>
        <strain evidence="1">GVMAG-M-3300023179-71</strain>
    </source>
</reference>
<name>A0A6C0H4V4_9ZZZZ</name>
<proteinExistence type="predicted"/>
<protein>
    <submittedName>
        <fullName evidence="1">Uncharacterized protein</fullName>
    </submittedName>
</protein>
<evidence type="ECO:0000313" key="1">
    <source>
        <dbReference type="EMBL" id="QHT75499.1"/>
    </source>
</evidence>
<dbReference type="AlphaFoldDB" id="A0A6C0H4V4"/>
<dbReference type="EMBL" id="MN739879">
    <property type="protein sequence ID" value="QHT75499.1"/>
    <property type="molecule type" value="Genomic_DNA"/>
</dbReference>
<sequence length="235" mass="28669">MESNKRRKTKKEFTLDKDLFNLIIHILNYYKNKELNYSSNYKYHQQYNLNSIRNNLDIFNYLCSRKYILIKSKLNSNDMMVIYALFQILYDNSTNNISCPVFQYKHGKLDIIKAILRHEKIDYRHLYDNDDDNSDDNGYNSDDDINYYDEFIDLLNKNNINIYDNKYSDFYISFIKYYGKGYSSCHYYNQKNYKDILWLNPFYGSPLIDKTKFKIEHEQKIYLIEDIINLFEFVE</sequence>
<accession>A0A6C0H4V4</accession>
<organism evidence="1">
    <name type="scientific">viral metagenome</name>
    <dbReference type="NCBI Taxonomy" id="1070528"/>
    <lineage>
        <taxon>unclassified sequences</taxon>
        <taxon>metagenomes</taxon>
        <taxon>organismal metagenomes</taxon>
    </lineage>
</organism>